<keyword evidence="6" id="KW-1185">Reference proteome</keyword>
<dbReference type="Proteomes" id="UP000186922">
    <property type="component" value="Unassembled WGS sequence"/>
</dbReference>
<keyword evidence="1" id="KW-0479">Metal-binding</keyword>
<keyword evidence="2" id="KW-0863">Zinc-finger</keyword>
<gene>
    <name evidence="5" type="primary">RvY_04538-1</name>
    <name evidence="5" type="synonym">RvY_04538.1</name>
    <name evidence="5" type="ORF">RvY_04538</name>
</gene>
<dbReference type="AlphaFoldDB" id="A0A1D1UVB0"/>
<dbReference type="OrthoDB" id="167578at2759"/>
<evidence type="ECO:0000256" key="1">
    <source>
        <dbReference type="ARBA" id="ARBA00022723"/>
    </source>
</evidence>
<organism evidence="5 6">
    <name type="scientific">Ramazzottius varieornatus</name>
    <name type="common">Water bear</name>
    <name type="synonym">Tardigrade</name>
    <dbReference type="NCBI Taxonomy" id="947166"/>
    <lineage>
        <taxon>Eukaryota</taxon>
        <taxon>Metazoa</taxon>
        <taxon>Ecdysozoa</taxon>
        <taxon>Tardigrada</taxon>
        <taxon>Eutardigrada</taxon>
        <taxon>Parachela</taxon>
        <taxon>Hypsibioidea</taxon>
        <taxon>Ramazzottiidae</taxon>
        <taxon>Ramazzottius</taxon>
    </lineage>
</organism>
<dbReference type="Pfam" id="PF04500">
    <property type="entry name" value="FLYWCH"/>
    <property type="match status" value="1"/>
</dbReference>
<proteinExistence type="predicted"/>
<evidence type="ECO:0000259" key="4">
    <source>
        <dbReference type="Pfam" id="PF04500"/>
    </source>
</evidence>
<sequence length="208" mass="23668">MANESIHDIMVALEETGFVSLASNSPTVVKFIKSSRGGNIAMYRSHTYTKNRNLPRERSYRNCRKKDSYGCKGTITLDSSNDILSTAEHNRVANVNEIKAEEVKADLRERARQSLTKPRRLLSDLVQNIPIEVASHLPSAYNLTRMACRQRQVQMPAPEKPEDIDLNIYLENSELGWDSVSFDSGRADSQRIIYLKGEDFQYLRLAKT</sequence>
<evidence type="ECO:0000313" key="6">
    <source>
        <dbReference type="Proteomes" id="UP000186922"/>
    </source>
</evidence>
<evidence type="ECO:0000256" key="3">
    <source>
        <dbReference type="ARBA" id="ARBA00022833"/>
    </source>
</evidence>
<evidence type="ECO:0000256" key="2">
    <source>
        <dbReference type="ARBA" id="ARBA00022771"/>
    </source>
</evidence>
<reference evidence="5 6" key="1">
    <citation type="journal article" date="2016" name="Nat. Commun.">
        <title>Extremotolerant tardigrade genome and improved radiotolerance of human cultured cells by tardigrade-unique protein.</title>
        <authorList>
            <person name="Hashimoto T."/>
            <person name="Horikawa D.D."/>
            <person name="Saito Y."/>
            <person name="Kuwahara H."/>
            <person name="Kozuka-Hata H."/>
            <person name="Shin-I T."/>
            <person name="Minakuchi Y."/>
            <person name="Ohishi K."/>
            <person name="Motoyama A."/>
            <person name="Aizu T."/>
            <person name="Enomoto A."/>
            <person name="Kondo K."/>
            <person name="Tanaka S."/>
            <person name="Hara Y."/>
            <person name="Koshikawa S."/>
            <person name="Sagara H."/>
            <person name="Miura T."/>
            <person name="Yokobori S."/>
            <person name="Miyagawa K."/>
            <person name="Suzuki Y."/>
            <person name="Kubo T."/>
            <person name="Oyama M."/>
            <person name="Kohara Y."/>
            <person name="Fujiyama A."/>
            <person name="Arakawa K."/>
            <person name="Katayama T."/>
            <person name="Toyoda A."/>
            <person name="Kunieda T."/>
        </authorList>
    </citation>
    <scope>NUCLEOTIDE SEQUENCE [LARGE SCALE GENOMIC DNA]</scope>
    <source>
        <strain evidence="5 6">YOKOZUNA-1</strain>
    </source>
</reference>
<accession>A0A1D1UVB0</accession>
<feature type="domain" description="FLYWCH-type" evidence="4">
    <location>
        <begin position="31"/>
        <end position="90"/>
    </location>
</feature>
<dbReference type="GO" id="GO:0008270">
    <property type="term" value="F:zinc ion binding"/>
    <property type="evidence" value="ECO:0007669"/>
    <property type="project" value="UniProtKB-KW"/>
</dbReference>
<dbReference type="Gene3D" id="2.20.25.240">
    <property type="match status" value="1"/>
</dbReference>
<dbReference type="InterPro" id="IPR007588">
    <property type="entry name" value="Znf_FLYWCH"/>
</dbReference>
<comment type="caution">
    <text evidence="5">The sequence shown here is derived from an EMBL/GenBank/DDBJ whole genome shotgun (WGS) entry which is preliminary data.</text>
</comment>
<protein>
    <recommendedName>
        <fullName evidence="4">FLYWCH-type domain-containing protein</fullName>
    </recommendedName>
</protein>
<evidence type="ECO:0000313" key="5">
    <source>
        <dbReference type="EMBL" id="GAU92460.1"/>
    </source>
</evidence>
<dbReference type="EMBL" id="BDGG01000002">
    <property type="protein sequence ID" value="GAU92460.1"/>
    <property type="molecule type" value="Genomic_DNA"/>
</dbReference>
<keyword evidence="3" id="KW-0862">Zinc</keyword>
<name>A0A1D1UVB0_RAMVA</name>